<dbReference type="RefSeq" id="WP_183798780.1">
    <property type="nucleotide sequence ID" value="NZ_JACIEE010000001.1"/>
</dbReference>
<organism evidence="1 2">
    <name type="scientific">Mycoplana azooxidifex</name>
    <dbReference type="NCBI Taxonomy" id="1636188"/>
    <lineage>
        <taxon>Bacteria</taxon>
        <taxon>Pseudomonadati</taxon>
        <taxon>Pseudomonadota</taxon>
        <taxon>Alphaproteobacteria</taxon>
        <taxon>Hyphomicrobiales</taxon>
        <taxon>Rhizobiaceae</taxon>
        <taxon>Mycoplana</taxon>
    </lineage>
</organism>
<evidence type="ECO:0000313" key="1">
    <source>
        <dbReference type="EMBL" id="MBB3975411.1"/>
    </source>
</evidence>
<gene>
    <name evidence="1" type="ORF">GGQ64_000587</name>
</gene>
<dbReference type="EMBL" id="JACIEE010000001">
    <property type="protein sequence ID" value="MBB3975411.1"/>
    <property type="molecule type" value="Genomic_DNA"/>
</dbReference>
<proteinExistence type="predicted"/>
<dbReference type="AlphaFoldDB" id="A0A7W6D2A2"/>
<name>A0A7W6D2A2_9HYPH</name>
<evidence type="ECO:0000313" key="2">
    <source>
        <dbReference type="Proteomes" id="UP000574761"/>
    </source>
</evidence>
<accession>A0A7W6D2A2</accession>
<keyword evidence="2" id="KW-1185">Reference proteome</keyword>
<comment type="caution">
    <text evidence="1">The sequence shown here is derived from an EMBL/GenBank/DDBJ whole genome shotgun (WGS) entry which is preliminary data.</text>
</comment>
<dbReference type="Proteomes" id="UP000574761">
    <property type="component" value="Unassembled WGS sequence"/>
</dbReference>
<evidence type="ECO:0008006" key="3">
    <source>
        <dbReference type="Google" id="ProtNLM"/>
    </source>
</evidence>
<protein>
    <recommendedName>
        <fullName evidence="3">DUF2007 domain-containing protein</fullName>
    </recommendedName>
</protein>
<reference evidence="1 2" key="1">
    <citation type="submission" date="2020-08" db="EMBL/GenBank/DDBJ databases">
        <title>Genomic Encyclopedia of Type Strains, Phase IV (KMG-IV): sequencing the most valuable type-strain genomes for metagenomic binning, comparative biology and taxonomic classification.</title>
        <authorList>
            <person name="Goeker M."/>
        </authorList>
    </citation>
    <scope>NUCLEOTIDE SEQUENCE [LARGE SCALE GENOMIC DNA]</scope>
    <source>
        <strain evidence="1 2">DSM 100211</strain>
    </source>
</reference>
<sequence>MSGKLVTLVGVETIVEAEVTMSMLRAYGIYTNLQSNGRGEPYSISVVDADFETARALLSDIDRTE</sequence>